<evidence type="ECO:0000313" key="2">
    <source>
        <dbReference type="EMBL" id="GAA2629767.1"/>
    </source>
</evidence>
<dbReference type="EMBL" id="BAAARJ010000018">
    <property type="protein sequence ID" value="GAA2629767.1"/>
    <property type="molecule type" value="Genomic_DNA"/>
</dbReference>
<sequence>MAVNGTAPPRPVSPPAFVPKPTKAAQPKHVNKTRNLTPSLNGALTINIVKGGGQAQQGPKGPPGGDFMSNEDIQKFCEDGRKKARQRAVERSLDAEMLEGRLRNIPDVTGSMSGARARARRVVRWLNRIAQAEKLIAKWYSALYSAFEREYEAELMKIGKGRSQQKPQARFGWR</sequence>
<feature type="region of interest" description="Disordered" evidence="1">
    <location>
        <begin position="1"/>
        <end position="37"/>
    </location>
</feature>
<accession>A0ABN3QMJ4</accession>
<comment type="caution">
    <text evidence="2">The sequence shown here is derived from an EMBL/GenBank/DDBJ whole genome shotgun (WGS) entry which is preliminary data.</text>
</comment>
<protein>
    <submittedName>
        <fullName evidence="2">Uncharacterized protein</fullName>
    </submittedName>
</protein>
<proteinExistence type="predicted"/>
<evidence type="ECO:0000313" key="3">
    <source>
        <dbReference type="Proteomes" id="UP001501447"/>
    </source>
</evidence>
<dbReference type="NCBIfam" id="NF041213">
    <property type="entry name" value="plasmid_TraA"/>
    <property type="match status" value="1"/>
</dbReference>
<evidence type="ECO:0000256" key="1">
    <source>
        <dbReference type="SAM" id="MobiDB-lite"/>
    </source>
</evidence>
<keyword evidence="3" id="KW-1185">Reference proteome</keyword>
<dbReference type="RefSeq" id="WP_344568908.1">
    <property type="nucleotide sequence ID" value="NZ_BAAARJ010000018.1"/>
</dbReference>
<dbReference type="Proteomes" id="UP001501447">
    <property type="component" value="Unassembled WGS sequence"/>
</dbReference>
<dbReference type="InterPro" id="IPR053789">
    <property type="entry name" value="TraA-like"/>
</dbReference>
<organism evidence="2 3">
    <name type="scientific">Streptomyces axinellae</name>
    <dbReference type="NCBI Taxonomy" id="552788"/>
    <lineage>
        <taxon>Bacteria</taxon>
        <taxon>Bacillati</taxon>
        <taxon>Actinomycetota</taxon>
        <taxon>Actinomycetes</taxon>
        <taxon>Kitasatosporales</taxon>
        <taxon>Streptomycetaceae</taxon>
        <taxon>Streptomyces</taxon>
    </lineage>
</organism>
<feature type="compositionally biased region" description="Pro residues" evidence="1">
    <location>
        <begin position="8"/>
        <end position="18"/>
    </location>
</feature>
<name>A0ABN3QMJ4_9ACTN</name>
<gene>
    <name evidence="2" type="ORF">GCM10009863_51460</name>
</gene>
<reference evidence="2 3" key="1">
    <citation type="journal article" date="2019" name="Int. J. Syst. Evol. Microbiol.">
        <title>The Global Catalogue of Microorganisms (GCM) 10K type strain sequencing project: providing services to taxonomists for standard genome sequencing and annotation.</title>
        <authorList>
            <consortium name="The Broad Institute Genomics Platform"/>
            <consortium name="The Broad Institute Genome Sequencing Center for Infectious Disease"/>
            <person name="Wu L."/>
            <person name="Ma J."/>
        </authorList>
    </citation>
    <scope>NUCLEOTIDE SEQUENCE [LARGE SCALE GENOMIC DNA]</scope>
    <source>
        <strain evidence="2 3">JCM 16373</strain>
    </source>
</reference>